<dbReference type="SUPFAM" id="SSF56935">
    <property type="entry name" value="Porins"/>
    <property type="match status" value="1"/>
</dbReference>
<evidence type="ECO:0000256" key="3">
    <source>
        <dbReference type="ARBA" id="ARBA00022452"/>
    </source>
</evidence>
<gene>
    <name evidence="10" type="ORF">SAMN05192550_1040</name>
</gene>
<keyword evidence="6 7" id="KW-0998">Cell outer membrane</keyword>
<feature type="signal peptide" evidence="8">
    <location>
        <begin position="1"/>
        <end position="23"/>
    </location>
</feature>
<evidence type="ECO:0000256" key="1">
    <source>
        <dbReference type="ARBA" id="ARBA00004571"/>
    </source>
</evidence>
<dbReference type="InterPro" id="IPR036942">
    <property type="entry name" value="Beta-barrel_TonB_sf"/>
</dbReference>
<protein>
    <submittedName>
        <fullName evidence="10">Iron complex outermembrane recepter protein</fullName>
    </submittedName>
</protein>
<dbReference type="Gene3D" id="2.170.130.10">
    <property type="entry name" value="TonB-dependent receptor, plug domain"/>
    <property type="match status" value="1"/>
</dbReference>
<dbReference type="InterPro" id="IPR039426">
    <property type="entry name" value="TonB-dep_rcpt-like"/>
</dbReference>
<name>A0A1G8P5I6_9FLAO</name>
<keyword evidence="5 7" id="KW-0472">Membrane</keyword>
<reference evidence="10 11" key="1">
    <citation type="submission" date="2016-10" db="EMBL/GenBank/DDBJ databases">
        <authorList>
            <person name="Varghese N."/>
            <person name="Submissions S."/>
        </authorList>
    </citation>
    <scope>NUCLEOTIDE SEQUENCE [LARGE SCALE GENOMIC DNA]</scope>
    <source>
        <strain evidence="10 11">Gm-149</strain>
    </source>
</reference>
<evidence type="ECO:0000313" key="10">
    <source>
        <dbReference type="EMBL" id="SDI87727.1"/>
    </source>
</evidence>
<evidence type="ECO:0000256" key="4">
    <source>
        <dbReference type="ARBA" id="ARBA00022692"/>
    </source>
</evidence>
<evidence type="ECO:0000313" key="11">
    <source>
        <dbReference type="Proteomes" id="UP000182367"/>
    </source>
</evidence>
<evidence type="ECO:0000256" key="2">
    <source>
        <dbReference type="ARBA" id="ARBA00022448"/>
    </source>
</evidence>
<dbReference type="InterPro" id="IPR023997">
    <property type="entry name" value="TonB-dep_OMP_SusC/RagA_CS"/>
</dbReference>
<dbReference type="Pfam" id="PF13715">
    <property type="entry name" value="CarbopepD_reg_2"/>
    <property type="match status" value="1"/>
</dbReference>
<keyword evidence="2 7" id="KW-0813">Transport</keyword>
<dbReference type="NCBIfam" id="TIGR04056">
    <property type="entry name" value="OMP_RagA_SusC"/>
    <property type="match status" value="1"/>
</dbReference>
<organism evidence="10 11">
    <name type="scientific">Flavobacterium glycines</name>
    <dbReference type="NCBI Taxonomy" id="551990"/>
    <lineage>
        <taxon>Bacteria</taxon>
        <taxon>Pseudomonadati</taxon>
        <taxon>Bacteroidota</taxon>
        <taxon>Flavobacteriia</taxon>
        <taxon>Flavobacteriales</taxon>
        <taxon>Flavobacteriaceae</taxon>
        <taxon>Flavobacterium</taxon>
    </lineage>
</organism>
<keyword evidence="4 7" id="KW-0812">Transmembrane</keyword>
<dbReference type="Gene3D" id="2.40.170.20">
    <property type="entry name" value="TonB-dependent receptor, beta-barrel domain"/>
    <property type="match status" value="1"/>
</dbReference>
<dbReference type="InterPro" id="IPR037066">
    <property type="entry name" value="Plug_dom_sf"/>
</dbReference>
<keyword evidence="11" id="KW-1185">Reference proteome</keyword>
<proteinExistence type="inferred from homology"/>
<feature type="chain" id="PRO_5047079467" evidence="8">
    <location>
        <begin position="24"/>
        <end position="994"/>
    </location>
</feature>
<comment type="subcellular location">
    <subcellularLocation>
        <location evidence="1 7">Cell outer membrane</location>
        <topology evidence="1 7">Multi-pass membrane protein</topology>
    </subcellularLocation>
</comment>
<evidence type="ECO:0000256" key="7">
    <source>
        <dbReference type="PROSITE-ProRule" id="PRU01360"/>
    </source>
</evidence>
<evidence type="ECO:0000256" key="5">
    <source>
        <dbReference type="ARBA" id="ARBA00023136"/>
    </source>
</evidence>
<keyword evidence="3 7" id="KW-1134">Transmembrane beta strand</keyword>
<keyword evidence="8" id="KW-0732">Signal</keyword>
<dbReference type="Pfam" id="PF07715">
    <property type="entry name" value="Plug"/>
    <property type="match status" value="1"/>
</dbReference>
<dbReference type="EMBL" id="FNEO01000001">
    <property type="protein sequence ID" value="SDI87727.1"/>
    <property type="molecule type" value="Genomic_DNA"/>
</dbReference>
<sequence length="994" mass="106427">MKNSLIKGLMVFLTMLCTSLTYSQEVSGTVSDPSGPLPGATILVKGTTNGVQTDLEGKFSIRNVGPNAVLVFSYIGLKTQEINVAGKKTINVLLKEDSAELKEVVVIGYGTVKKRDATGAVESIKAADFNKGVTTSPEQLLQGKSAGVQVTQASGEPGGSNTVKIRGTSSIRSGSEPLYVVDGVPIGGGNVSAGTTDVGVGAQTARNPLNFINPSDIASMDVLKDASATAIYGSRGANGVIIITTKKGVKGAGQLTLNTSYTVAKIAKDYDLLNAAQFKAANSTADFGSNVNAFDAILRTAATKQVDLAYSGGGDNGTYRYSMGYTDQEGIVKNTGLTKYNLGAGITHNMFDNKLKFEGNIQTSFIHDQATSLSDNVGAEGDLFVSAVKWNPTRAFFNPDGSYVKISNNQRNPMDLLDRYTDYTNTARILGNVSATYKLAKGLDYKIGVGVDYSSSNRNVGMSKLLGIDPATSNGGIAVKSYVTRSNYLVEQTLNYTTDITKELKLNAIGGYSFQKFSNQGNTFIGTGFGQYTDQKYYLKNITAATNFAISGANAQTAYFDPSNKLQSYFGRAILTYSDKYIFSAVLRRDGSSKFGSSNKYGTFPALSLAWKVIQESFVPKVFSDLKLRAGWGITGNQEFPAGAASTLVKPVEGVPTISNIGNPNLKWEQTAQYSAGIDFGILDNKLTGSFDYYKKVTSDPLLQVPVADPSLYATKWANLPNTEITSQGVEIALNYKIIDKDDFSWDLGGNIAFNKGKVKGLIADGYPTGIVTGTISGQGLSGTIAQGHFDGQSTYTFNLLQFTGFDSNGKSTYKDLNGDNQITDADRTFSGSANPKFNVGLNTSMHYKNWDFVASGYGAYGQKIYNNTENALFVRGLLTTGNNVPAYVVNNGEATSGNSNGASTRFLKSGDFFRLSNVQIGYTFKGGEKSFAPWIKSLRVYLTGSNLFVITPYNGLDPEVNSNKQYNGIPSLGIDYATYPKSRSFAFGLNVNL</sequence>
<dbReference type="RefSeq" id="WP_083189288.1">
    <property type="nucleotide sequence ID" value="NZ_BJVF01000001.1"/>
</dbReference>
<dbReference type="SUPFAM" id="SSF49464">
    <property type="entry name" value="Carboxypeptidase regulatory domain-like"/>
    <property type="match status" value="1"/>
</dbReference>
<evidence type="ECO:0000259" key="9">
    <source>
        <dbReference type="Pfam" id="PF07715"/>
    </source>
</evidence>
<dbReference type="Gene3D" id="2.60.40.1120">
    <property type="entry name" value="Carboxypeptidase-like, regulatory domain"/>
    <property type="match status" value="1"/>
</dbReference>
<dbReference type="InterPro" id="IPR012910">
    <property type="entry name" value="Plug_dom"/>
</dbReference>
<dbReference type="Proteomes" id="UP000182367">
    <property type="component" value="Unassembled WGS sequence"/>
</dbReference>
<evidence type="ECO:0000256" key="8">
    <source>
        <dbReference type="SAM" id="SignalP"/>
    </source>
</evidence>
<accession>A0A1G8P5I6</accession>
<feature type="domain" description="TonB-dependent receptor plug" evidence="9">
    <location>
        <begin position="113"/>
        <end position="240"/>
    </location>
</feature>
<comment type="caution">
    <text evidence="10">The sequence shown here is derived from an EMBL/GenBank/DDBJ whole genome shotgun (WGS) entry which is preliminary data.</text>
</comment>
<dbReference type="PROSITE" id="PS52016">
    <property type="entry name" value="TONB_DEPENDENT_REC_3"/>
    <property type="match status" value="1"/>
</dbReference>
<evidence type="ECO:0000256" key="6">
    <source>
        <dbReference type="ARBA" id="ARBA00023237"/>
    </source>
</evidence>
<comment type="similarity">
    <text evidence="7">Belongs to the TonB-dependent receptor family.</text>
</comment>
<dbReference type="InterPro" id="IPR023996">
    <property type="entry name" value="TonB-dep_OMP_SusC/RagA"/>
</dbReference>
<dbReference type="NCBIfam" id="TIGR04057">
    <property type="entry name" value="SusC_RagA_signa"/>
    <property type="match status" value="1"/>
</dbReference>
<dbReference type="InterPro" id="IPR008969">
    <property type="entry name" value="CarboxyPept-like_regulatory"/>
</dbReference>